<keyword evidence="2" id="KW-0812">Transmembrane</keyword>
<dbReference type="GO" id="GO:0016491">
    <property type="term" value="F:oxidoreductase activity"/>
    <property type="evidence" value="ECO:0007669"/>
    <property type="project" value="InterPro"/>
</dbReference>
<dbReference type="InterPro" id="IPR005804">
    <property type="entry name" value="FA_desaturase_dom"/>
</dbReference>
<keyword evidence="2" id="KW-1133">Transmembrane helix</keyword>
<protein>
    <recommendedName>
        <fullName evidence="4">Fatty acid desaturase domain-containing protein</fullName>
    </recommendedName>
</protein>
<reference evidence="5" key="1">
    <citation type="submission" date="2014-11" db="EMBL/GenBank/DDBJ databases">
        <authorList>
            <person name="Otto D Thomas"/>
            <person name="Naeem Raeece"/>
        </authorList>
    </citation>
    <scope>NUCLEOTIDE SEQUENCE</scope>
</reference>
<keyword evidence="3" id="KW-0732">Signal</keyword>
<keyword evidence="2" id="KW-0472">Membrane</keyword>
<evidence type="ECO:0000256" key="2">
    <source>
        <dbReference type="SAM" id="Phobius"/>
    </source>
</evidence>
<evidence type="ECO:0000256" key="1">
    <source>
        <dbReference type="SAM" id="MobiDB-lite"/>
    </source>
</evidence>
<sequence>MWSRLSILLIGLNAASAFLIPSRQGRFFSPLSQRGERGPTPPKLSTVPPPVLPVLETPKASPPSESGFPQEAPPFSLADLKRVIPARCLQKSAAKSLSFLAKDLAIIAALSVTANALDNPLFWPLYWFAQGTMFWALFVVGHDCGHGSFSDDRKLNDLIGHLTHSSILVPYHGWQISHRTHHQNHGHVDNDESWYPLAESKYNSLPAASQAARFELPFMLLAFPVYLFRRTPGRESCSHLDPQGSLFADRERNLIATSRNWYCGMIALLGALGLAFGPLWLLKMYIIPYIIGTAWLVIVTYLHHTDARVPWYRGEEWSYLRGALSTLDRDYGMFNSITHNIETHVIHHIFPQIPHYHLVEASEAIKPVLGKFYVEPEKSVGPFPFHLIRALKDSVRDCRMVDDHGDVVWYRGDAGGEERADGQSL</sequence>
<dbReference type="AlphaFoldDB" id="A0A0G4GNS3"/>
<feature type="signal peptide" evidence="3">
    <location>
        <begin position="1"/>
        <end position="17"/>
    </location>
</feature>
<proteinExistence type="predicted"/>
<organism evidence="5">
    <name type="scientific">Chromera velia CCMP2878</name>
    <dbReference type="NCBI Taxonomy" id="1169474"/>
    <lineage>
        <taxon>Eukaryota</taxon>
        <taxon>Sar</taxon>
        <taxon>Alveolata</taxon>
        <taxon>Colpodellida</taxon>
        <taxon>Chromeraceae</taxon>
        <taxon>Chromera</taxon>
    </lineage>
</organism>
<feature type="region of interest" description="Disordered" evidence="1">
    <location>
        <begin position="30"/>
        <end position="50"/>
    </location>
</feature>
<dbReference type="Pfam" id="PF00487">
    <property type="entry name" value="FA_desaturase"/>
    <property type="match status" value="1"/>
</dbReference>
<dbReference type="PANTHER" id="PTHR32100">
    <property type="entry name" value="OMEGA-6 FATTY ACID DESATURASE, CHLOROPLASTIC"/>
    <property type="match status" value="1"/>
</dbReference>
<gene>
    <name evidence="5" type="ORF">Cvel_22707</name>
</gene>
<dbReference type="CDD" id="cd03507">
    <property type="entry name" value="Delta12-FADS-like"/>
    <property type="match status" value="1"/>
</dbReference>
<feature type="compositionally biased region" description="Pro residues" evidence="1">
    <location>
        <begin position="39"/>
        <end position="50"/>
    </location>
</feature>
<evidence type="ECO:0000313" key="5">
    <source>
        <dbReference type="EMBL" id="CEM31953.1"/>
    </source>
</evidence>
<name>A0A0G4GNS3_9ALVE</name>
<evidence type="ECO:0000259" key="4">
    <source>
        <dbReference type="Pfam" id="PF00487"/>
    </source>
</evidence>
<dbReference type="PhylomeDB" id="A0A0G4GNS3"/>
<feature type="transmembrane region" description="Helical" evidence="2">
    <location>
        <begin position="260"/>
        <end position="280"/>
    </location>
</feature>
<dbReference type="InterPro" id="IPR012171">
    <property type="entry name" value="Fatty_acid_desaturase"/>
</dbReference>
<dbReference type="EMBL" id="CDMZ01001394">
    <property type="protein sequence ID" value="CEM31953.1"/>
    <property type="molecule type" value="Genomic_DNA"/>
</dbReference>
<evidence type="ECO:0000256" key="3">
    <source>
        <dbReference type="SAM" id="SignalP"/>
    </source>
</evidence>
<dbReference type="GO" id="GO:0006629">
    <property type="term" value="P:lipid metabolic process"/>
    <property type="evidence" value="ECO:0007669"/>
    <property type="project" value="InterPro"/>
</dbReference>
<accession>A0A0G4GNS3</accession>
<feature type="transmembrane region" description="Helical" evidence="2">
    <location>
        <begin position="286"/>
        <end position="303"/>
    </location>
</feature>
<dbReference type="VEuPathDB" id="CryptoDB:Cvel_22707"/>
<feature type="chain" id="PRO_5005190739" description="Fatty acid desaturase domain-containing protein" evidence="3">
    <location>
        <begin position="18"/>
        <end position="425"/>
    </location>
</feature>
<feature type="domain" description="Fatty acid desaturase" evidence="4">
    <location>
        <begin position="122"/>
        <end position="374"/>
    </location>
</feature>